<feature type="compositionally biased region" description="Polar residues" evidence="5">
    <location>
        <begin position="1"/>
        <end position="12"/>
    </location>
</feature>
<evidence type="ECO:0000256" key="5">
    <source>
        <dbReference type="SAM" id="MobiDB-lite"/>
    </source>
</evidence>
<sequence>MKASSTQASEWPTSRIRHESQAEHGVGHSDAVGAIDRKRIEYQRLQGSFRHHHRHDERNEESMSQHGSRPIPNKSMASERLSRNWPSLTVLLLGVAMSMLDTTIVNVALPTIRVNLHASESVLSWVVSGYALAFGLALIPAGRLGDRFGHKWVFTIGLAGFTLASLWCAISDSSLSLVCARIVQGLFGGVFYPAVTALIQLLFVRKTRSRAFSVMGAVIGFSTAIGPVLGGFLIEWFGQSEGWRSVFYVNLPFGIIAVIGSIITLPSAVSGRTHGKADVVGLILMTCSLSAILVPLIQGEGSGWPLWTWLMMCAGVLLLVAFGLWQMRLARLGAVPLIPPKLFVRAQFTGGIILALVYFAAFTSIFFTLSLLWQSGLGHSALETGYMSAPFAIGSIIGASQSHRLAYGLGRKVLSIGTGMVAFGLLSVWLMLSLLPTDELNNWVLLLPLLIAGIGSGFFIAPNVDFIVATVDRADAGAASGIVGTAQRVGAASGIAIIGSILFGSLDFPHRRITSQILADTFTHAASVAMLASAMLAVIACLLVFALPKSIQH</sequence>
<evidence type="ECO:0000256" key="6">
    <source>
        <dbReference type="SAM" id="Phobius"/>
    </source>
</evidence>
<feature type="compositionally biased region" description="Basic and acidic residues" evidence="5">
    <location>
        <begin position="16"/>
        <end position="27"/>
    </location>
</feature>
<dbReference type="InterPro" id="IPR036259">
    <property type="entry name" value="MFS_trans_sf"/>
</dbReference>
<feature type="transmembrane region" description="Helical" evidence="6">
    <location>
        <begin position="182"/>
        <end position="204"/>
    </location>
</feature>
<comment type="subcellular location">
    <subcellularLocation>
        <location evidence="1">Cell membrane</location>
        <topology evidence="1">Multi-pass membrane protein</topology>
    </subcellularLocation>
</comment>
<keyword evidence="3 6" id="KW-1133">Transmembrane helix</keyword>
<dbReference type="GO" id="GO:0005886">
    <property type="term" value="C:plasma membrane"/>
    <property type="evidence" value="ECO:0007669"/>
    <property type="project" value="UniProtKB-SubCell"/>
</dbReference>
<evidence type="ECO:0000256" key="3">
    <source>
        <dbReference type="ARBA" id="ARBA00022989"/>
    </source>
</evidence>
<dbReference type="PROSITE" id="PS50850">
    <property type="entry name" value="MFS"/>
    <property type="match status" value="1"/>
</dbReference>
<feature type="transmembrane region" description="Helical" evidence="6">
    <location>
        <begin position="346"/>
        <end position="373"/>
    </location>
</feature>
<feature type="region of interest" description="Disordered" evidence="5">
    <location>
        <begin position="1"/>
        <end position="30"/>
    </location>
</feature>
<feature type="transmembrane region" description="Helical" evidence="6">
    <location>
        <begin position="246"/>
        <end position="265"/>
    </location>
</feature>
<evidence type="ECO:0000259" key="7">
    <source>
        <dbReference type="PROSITE" id="PS50850"/>
    </source>
</evidence>
<feature type="transmembrane region" description="Helical" evidence="6">
    <location>
        <begin position="88"/>
        <end position="109"/>
    </location>
</feature>
<feature type="transmembrane region" description="Helical" evidence="6">
    <location>
        <begin position="413"/>
        <end position="432"/>
    </location>
</feature>
<feature type="transmembrane region" description="Helical" evidence="6">
    <location>
        <begin position="304"/>
        <end position="325"/>
    </location>
</feature>
<dbReference type="InterPro" id="IPR020846">
    <property type="entry name" value="MFS_dom"/>
</dbReference>
<dbReference type="AlphaFoldDB" id="A0AB39U9I3"/>
<evidence type="ECO:0000256" key="2">
    <source>
        <dbReference type="ARBA" id="ARBA00022692"/>
    </source>
</evidence>
<evidence type="ECO:0000313" key="10">
    <source>
        <dbReference type="EMBL" id="XDS50765.1"/>
    </source>
</evidence>
<dbReference type="EMBL" id="CP129683">
    <property type="protein sequence ID" value="XDS50765.1"/>
    <property type="molecule type" value="Genomic_DNA"/>
</dbReference>
<dbReference type="Gene3D" id="1.20.1720.10">
    <property type="entry name" value="Multidrug resistance protein D"/>
    <property type="match status" value="1"/>
</dbReference>
<dbReference type="PANTHER" id="PTHR42718">
    <property type="entry name" value="MAJOR FACILITATOR SUPERFAMILY MULTIDRUG TRANSPORTER MFSC"/>
    <property type="match status" value="1"/>
</dbReference>
<dbReference type="SUPFAM" id="SSF103473">
    <property type="entry name" value="MFS general substrate transporter"/>
    <property type="match status" value="1"/>
</dbReference>
<dbReference type="PRINTS" id="PR01036">
    <property type="entry name" value="TCRTETB"/>
</dbReference>
<dbReference type="PANTHER" id="PTHR42718:SF39">
    <property type="entry name" value="ACTINORHODIN TRANSPORTER-RELATED"/>
    <property type="match status" value="1"/>
</dbReference>
<accession>A0AB39U9I3</accession>
<dbReference type="KEGG" id="bfk:QN062_00675"/>
<proteinExistence type="predicted"/>
<feature type="transmembrane region" description="Helical" evidence="6">
    <location>
        <begin position="444"/>
        <end position="468"/>
    </location>
</feature>
<feature type="domain" description="Major facilitator superfamily (MFS) profile" evidence="7">
    <location>
        <begin position="87"/>
        <end position="552"/>
    </location>
</feature>
<dbReference type="GO" id="GO:0022857">
    <property type="term" value="F:transmembrane transporter activity"/>
    <property type="evidence" value="ECO:0007669"/>
    <property type="project" value="InterPro"/>
</dbReference>
<keyword evidence="4 6" id="KW-0472">Membrane</keyword>
<evidence type="ECO:0000256" key="1">
    <source>
        <dbReference type="ARBA" id="ARBA00004651"/>
    </source>
</evidence>
<feature type="region of interest" description="Disordered" evidence="5">
    <location>
        <begin position="48"/>
        <end position="78"/>
    </location>
</feature>
<dbReference type="EMBL" id="CP129675">
    <property type="protein sequence ID" value="XDS45670.1"/>
    <property type="molecule type" value="Genomic_DNA"/>
</dbReference>
<feature type="transmembrane region" description="Helical" evidence="6">
    <location>
        <begin position="211"/>
        <end position="234"/>
    </location>
</feature>
<feature type="transmembrane region" description="Helical" evidence="6">
    <location>
        <begin position="489"/>
        <end position="506"/>
    </location>
</feature>
<dbReference type="RefSeq" id="WP_369341727.1">
    <property type="nucleotide sequence ID" value="NZ_CP129675.1"/>
</dbReference>
<feature type="transmembrane region" description="Helical" evidence="6">
    <location>
        <begin position="277"/>
        <end position="298"/>
    </location>
</feature>
<organism evidence="8">
    <name type="scientific">Bifidobacterium fermentum</name>
    <dbReference type="NCBI Taxonomy" id="3059035"/>
    <lineage>
        <taxon>Bacteria</taxon>
        <taxon>Bacillati</taxon>
        <taxon>Actinomycetota</taxon>
        <taxon>Actinomycetes</taxon>
        <taxon>Bifidobacteriales</taxon>
        <taxon>Bifidobacteriaceae</taxon>
        <taxon>Bifidobacterium</taxon>
    </lineage>
</organism>
<feature type="transmembrane region" description="Helical" evidence="6">
    <location>
        <begin position="526"/>
        <end position="547"/>
    </location>
</feature>
<dbReference type="EMBL" id="CP129682">
    <property type="protein sequence ID" value="XDS49549.1"/>
    <property type="molecule type" value="Genomic_DNA"/>
</dbReference>
<keyword evidence="2 6" id="KW-0812">Transmembrane</keyword>
<dbReference type="InterPro" id="IPR011701">
    <property type="entry name" value="MFS"/>
</dbReference>
<dbReference type="Pfam" id="PF07690">
    <property type="entry name" value="MFS_1"/>
    <property type="match status" value="1"/>
</dbReference>
<evidence type="ECO:0000256" key="4">
    <source>
        <dbReference type="ARBA" id="ARBA00023136"/>
    </source>
</evidence>
<dbReference type="CDD" id="cd17321">
    <property type="entry name" value="MFS_MMR_MDR_like"/>
    <property type="match status" value="1"/>
</dbReference>
<evidence type="ECO:0000313" key="8">
    <source>
        <dbReference type="EMBL" id="XDS45670.1"/>
    </source>
</evidence>
<feature type="transmembrane region" description="Helical" evidence="6">
    <location>
        <begin position="152"/>
        <end position="170"/>
    </location>
</feature>
<reference evidence="8" key="1">
    <citation type="submission" date="2023-07" db="EMBL/GenBank/DDBJ databases">
        <title>Bifidobacterium aquikefiriaerophilum sp. nov. and Bifidobacterium eccum sp. nov., isolated from water kefir.</title>
        <authorList>
            <person name="Breselge S."/>
            <person name="Bellassi P."/>
            <person name="Barcenilla C."/>
            <person name="Alvarez-Ordonez A."/>
            <person name="Morelli L."/>
            <person name="Cotter P.D."/>
        </authorList>
    </citation>
    <scope>NUCLEOTIDE SEQUENCE</scope>
    <source>
        <strain evidence="10">WK012_4_13</strain>
        <strain evidence="9">WK013_4_14</strain>
        <strain evidence="8">WK048_4_13</strain>
    </source>
</reference>
<dbReference type="Gene3D" id="1.20.1250.20">
    <property type="entry name" value="MFS general substrate transporter like domains"/>
    <property type="match status" value="1"/>
</dbReference>
<evidence type="ECO:0000313" key="9">
    <source>
        <dbReference type="EMBL" id="XDS49549.1"/>
    </source>
</evidence>
<protein>
    <submittedName>
        <fullName evidence="8">MFS transporter</fullName>
    </submittedName>
</protein>
<gene>
    <name evidence="10" type="ORF">QN062_00675</name>
    <name evidence="9" type="ORF">QN216_04685</name>
    <name evidence="8" type="ORF">QN217_05765</name>
</gene>
<feature type="transmembrane region" description="Helical" evidence="6">
    <location>
        <begin position="121"/>
        <end position="140"/>
    </location>
</feature>
<name>A0AB39U9I3_9BIFI</name>